<dbReference type="OrthoDB" id="384224at2157"/>
<dbReference type="GeneID" id="5144304"/>
<dbReference type="RefSeq" id="WP_012035288.1">
    <property type="nucleotide sequence ID" value="NC_009464.1"/>
</dbReference>
<gene>
    <name evidence="1" type="ORF">RCIX2165</name>
</gene>
<keyword evidence="2" id="KW-1185">Reference proteome</keyword>
<protein>
    <submittedName>
        <fullName evidence="1">Uncharacterized protein</fullName>
    </submittedName>
</protein>
<accession>Q0W2V4</accession>
<dbReference type="EMBL" id="AM114193">
    <property type="protein sequence ID" value="CAJ37289.1"/>
    <property type="molecule type" value="Genomic_DNA"/>
</dbReference>
<reference evidence="1 2" key="1">
    <citation type="journal article" date="2006" name="Science">
        <title>Genome of rice cluster I archaea -- the key methane producers in the rice rhizosphere.</title>
        <authorList>
            <person name="Erkel C."/>
            <person name="Kube M."/>
            <person name="Reinhardt R."/>
            <person name="Liesack W."/>
        </authorList>
    </citation>
    <scope>NUCLEOTIDE SEQUENCE [LARGE SCALE GENOMIC DNA]</scope>
    <source>
        <strain evidence="2">DSM 22066 / NBRC 105507 / MRE50</strain>
    </source>
</reference>
<dbReference type="KEGG" id="rci:RCIX2165"/>
<evidence type="ECO:0000313" key="2">
    <source>
        <dbReference type="Proteomes" id="UP000000663"/>
    </source>
</evidence>
<evidence type="ECO:0000313" key="1">
    <source>
        <dbReference type="EMBL" id="CAJ37289.1"/>
    </source>
</evidence>
<dbReference type="PROSITE" id="PS51257">
    <property type="entry name" value="PROKAR_LIPOPROTEIN"/>
    <property type="match status" value="1"/>
</dbReference>
<dbReference type="eggNOG" id="arCOG12559">
    <property type="taxonomic scope" value="Archaea"/>
</dbReference>
<sequence>MKQSLLLPGIIVIALIALLSGCITSSYDTGAEHATAPAEAMPTFSALRTNDTTVMIMLLSPGDAEEIKGLKVVSPVISSPDVIDQNTAVPAGKEIRITDPALSGKVDLVVTTTVNGESLVVLNGTV</sequence>
<proteinExistence type="predicted"/>
<dbReference type="Proteomes" id="UP000000663">
    <property type="component" value="Chromosome"/>
</dbReference>
<dbReference type="AlphaFoldDB" id="Q0W2V4"/>
<name>Q0W2V4_METAR</name>
<organism evidence="1 2">
    <name type="scientific">Methanocella arvoryzae (strain DSM 22066 / NBRC 105507 / MRE50)</name>
    <dbReference type="NCBI Taxonomy" id="351160"/>
    <lineage>
        <taxon>Archaea</taxon>
        <taxon>Methanobacteriati</taxon>
        <taxon>Methanobacteriota</taxon>
        <taxon>Stenosarchaea group</taxon>
        <taxon>Methanomicrobia</taxon>
        <taxon>Methanocellales</taxon>
        <taxon>Methanocellaceae</taxon>
        <taxon>Methanocella</taxon>
    </lineage>
</organism>